<name>A0AC59YJ93_RANTA</name>
<sequence>MGALLECWARASPGATQHLNRGEDALQRCVPQPLKGSEWSEEIVGWLALDPGLEALASAFDGAQQLGPAQQFLTASPPTKQNSGQISREMQSSHEHPAQSETQGTENSHSLKPNGGKKDLQ</sequence>
<gene>
    <name evidence="1" type="ORF">MRATA1EN22A_LOCUS6939</name>
</gene>
<proteinExistence type="predicted"/>
<reference evidence="1" key="2">
    <citation type="submission" date="2025-03" db="EMBL/GenBank/DDBJ databases">
        <authorList>
            <consortium name="ELIXIR-Norway"/>
            <consortium name="Elixir Norway"/>
        </authorList>
    </citation>
    <scope>NUCLEOTIDE SEQUENCE</scope>
</reference>
<dbReference type="Proteomes" id="UP001162501">
    <property type="component" value="Chromosome 16"/>
</dbReference>
<reference evidence="1" key="1">
    <citation type="submission" date="2023-05" db="EMBL/GenBank/DDBJ databases">
        <authorList>
            <consortium name="ELIXIR-Norway"/>
        </authorList>
    </citation>
    <scope>NUCLEOTIDE SEQUENCE</scope>
</reference>
<organism evidence="1 2">
    <name type="scientific">Rangifer tarandus platyrhynchus</name>
    <name type="common">Svalbard reindeer</name>
    <dbReference type="NCBI Taxonomy" id="3082113"/>
    <lineage>
        <taxon>Eukaryota</taxon>
        <taxon>Metazoa</taxon>
        <taxon>Chordata</taxon>
        <taxon>Craniata</taxon>
        <taxon>Vertebrata</taxon>
        <taxon>Euteleostomi</taxon>
        <taxon>Mammalia</taxon>
        <taxon>Eutheria</taxon>
        <taxon>Laurasiatheria</taxon>
        <taxon>Artiodactyla</taxon>
        <taxon>Ruminantia</taxon>
        <taxon>Pecora</taxon>
        <taxon>Cervidae</taxon>
        <taxon>Odocoileinae</taxon>
        <taxon>Rangifer</taxon>
    </lineage>
</organism>
<protein>
    <submittedName>
        <fullName evidence="1">Uncharacterized protein</fullName>
    </submittedName>
</protein>
<evidence type="ECO:0000313" key="2">
    <source>
        <dbReference type="Proteomes" id="UP001162501"/>
    </source>
</evidence>
<evidence type="ECO:0000313" key="1">
    <source>
        <dbReference type="EMBL" id="CAM9750391.1"/>
    </source>
</evidence>
<accession>A0AC59YJ93</accession>
<dbReference type="EMBL" id="OX596100">
    <property type="protein sequence ID" value="CAM9750391.1"/>
    <property type="molecule type" value="Genomic_DNA"/>
</dbReference>